<keyword evidence="4" id="KW-0808">Transferase</keyword>
<dbReference type="PANTHER" id="PTHR43842:SF2">
    <property type="entry name" value="PROPIONYL-COA CARBOXYLASE BETA CHAIN, MITOCHONDRIAL"/>
    <property type="match status" value="1"/>
</dbReference>
<dbReference type="PROSITE" id="PS50980">
    <property type="entry name" value="COA_CT_NTER"/>
    <property type="match status" value="1"/>
</dbReference>
<dbReference type="EMBL" id="JAXAVX010000001">
    <property type="protein sequence ID" value="MDX8150136.1"/>
    <property type="molecule type" value="Genomic_DNA"/>
</dbReference>
<dbReference type="Pfam" id="PF01039">
    <property type="entry name" value="Carboxyl_trans"/>
    <property type="match status" value="1"/>
</dbReference>
<dbReference type="InterPro" id="IPR011053">
    <property type="entry name" value="Single_hybrid_motif"/>
</dbReference>
<evidence type="ECO:0000313" key="5">
    <source>
        <dbReference type="Proteomes" id="UP001277761"/>
    </source>
</evidence>
<evidence type="ECO:0000313" key="4">
    <source>
        <dbReference type="EMBL" id="MDX8150136.1"/>
    </source>
</evidence>
<dbReference type="InterPro" id="IPR029045">
    <property type="entry name" value="ClpP/crotonase-like_dom_sf"/>
</dbReference>
<dbReference type="PROSITE" id="PS50989">
    <property type="entry name" value="COA_CT_CTER"/>
    <property type="match status" value="1"/>
</dbReference>
<name>A0ABU4VGR8_9ACTN</name>
<dbReference type="SUPFAM" id="SSF52096">
    <property type="entry name" value="ClpP/crotonase"/>
    <property type="match status" value="2"/>
</dbReference>
<dbReference type="InterPro" id="IPR000089">
    <property type="entry name" value="Biotin_lipoyl"/>
</dbReference>
<feature type="domain" description="Lipoyl-binding" evidence="1">
    <location>
        <begin position="1"/>
        <end position="74"/>
    </location>
</feature>
<dbReference type="InterPro" id="IPR051047">
    <property type="entry name" value="AccD/PCCB"/>
</dbReference>
<proteinExistence type="predicted"/>
<dbReference type="Pfam" id="PF00364">
    <property type="entry name" value="Biotin_lipoyl"/>
    <property type="match status" value="1"/>
</dbReference>
<gene>
    <name evidence="4" type="ORF">SK069_00895</name>
</gene>
<dbReference type="PANTHER" id="PTHR43842">
    <property type="entry name" value="PROPIONYL-COA CARBOXYLASE BETA CHAIN"/>
    <property type="match status" value="1"/>
</dbReference>
<protein>
    <submittedName>
        <fullName evidence="4">Carboxyl transferase domain-containing protein</fullName>
    </submittedName>
</protein>
<feature type="domain" description="CoA carboxyltransferase C-terminal" evidence="3">
    <location>
        <begin position="354"/>
        <end position="601"/>
    </location>
</feature>
<dbReference type="PROSITE" id="PS50968">
    <property type="entry name" value="BIOTINYL_LIPOYL"/>
    <property type="match status" value="1"/>
</dbReference>
<comment type="caution">
    <text evidence="4">The sequence shown here is derived from an EMBL/GenBank/DDBJ whole genome shotgun (WGS) entry which is preliminary data.</text>
</comment>
<evidence type="ECO:0000259" key="2">
    <source>
        <dbReference type="PROSITE" id="PS50980"/>
    </source>
</evidence>
<feature type="domain" description="CoA carboxyltransferase N-terminal" evidence="2">
    <location>
        <begin position="91"/>
        <end position="361"/>
    </location>
</feature>
<dbReference type="RefSeq" id="WP_319952289.1">
    <property type="nucleotide sequence ID" value="NZ_JAXAVX010000001.1"/>
</dbReference>
<dbReference type="GO" id="GO:0016740">
    <property type="term" value="F:transferase activity"/>
    <property type="evidence" value="ECO:0007669"/>
    <property type="project" value="UniProtKB-KW"/>
</dbReference>
<dbReference type="InterPro" id="IPR011762">
    <property type="entry name" value="COA_CT_N"/>
</dbReference>
<keyword evidence="5" id="KW-1185">Reference proteome</keyword>
<dbReference type="SUPFAM" id="SSF51230">
    <property type="entry name" value="Single hybrid motif"/>
    <property type="match status" value="1"/>
</dbReference>
<evidence type="ECO:0000259" key="1">
    <source>
        <dbReference type="PROSITE" id="PS50968"/>
    </source>
</evidence>
<dbReference type="Gene3D" id="2.40.50.100">
    <property type="match status" value="1"/>
</dbReference>
<organism evidence="4 5">
    <name type="scientific">Patulibacter brassicae</name>
    <dbReference type="NCBI Taxonomy" id="1705717"/>
    <lineage>
        <taxon>Bacteria</taxon>
        <taxon>Bacillati</taxon>
        <taxon>Actinomycetota</taxon>
        <taxon>Thermoleophilia</taxon>
        <taxon>Solirubrobacterales</taxon>
        <taxon>Patulibacteraceae</taxon>
        <taxon>Patulibacter</taxon>
    </lineage>
</organism>
<sequence length="611" mass="63632">MSEGRLRLESPVAGTVVRIGAAPGDRVAAGAELVVVESMKTELEVVAPVDGIVLAVTVAVGEGVGAGSVVAELRGVEGAGAAVAADAGPDPDAVRPDLAEVHRRHALVRDDARPDAVRRRRARGQRTARENLDDLCDPGTLVEYGPLAVAAQLTRRPLEELVERTPADGLVCGLAEVNGARVGADRARTAVLAYDATVLAGTQGATNHRKKDRILEVALRKRLPVVLFAEGGGGRPGDVDVQSVAALDVPAFGLLARLSGTVPLVGIASGRCFAGNAALLGCCDVVIATEDATIGMGGPAMIEGGGLGSYAPEEVGPIDVQTANGVVDVRVADEAEATDVARRYLSYFQGPVADWTAPDGRALRHAVPERRTRAYDVHAVLEALADVGSVLELRAGYGASVVTALVRIEGRPYGLLANDPRHLGGAVDSVAADKAARFLGLCDAHGLPVVSLVDTPGFMVGPDAERTGSVRRMSRMFLVGANVSVPLCAIVLRKAYGLGAMAMCGGSTLAPLATVGWPTAELGAMGLEGAVKLGFRKELDAIEDPDERQARFDAMVELAYERGKGVSVATMFELDDVIDPVDTRAWIAATLGDVDARRPDEPPRRPNVDSW</sequence>
<dbReference type="Gene3D" id="3.90.226.10">
    <property type="entry name" value="2-enoyl-CoA Hydratase, Chain A, domain 1"/>
    <property type="match status" value="2"/>
</dbReference>
<dbReference type="InterPro" id="IPR011763">
    <property type="entry name" value="COA_CT_C"/>
</dbReference>
<dbReference type="Proteomes" id="UP001277761">
    <property type="component" value="Unassembled WGS sequence"/>
</dbReference>
<dbReference type="CDD" id="cd06850">
    <property type="entry name" value="biotinyl_domain"/>
    <property type="match status" value="1"/>
</dbReference>
<dbReference type="InterPro" id="IPR034733">
    <property type="entry name" value="AcCoA_carboxyl_beta"/>
</dbReference>
<evidence type="ECO:0000259" key="3">
    <source>
        <dbReference type="PROSITE" id="PS50989"/>
    </source>
</evidence>
<accession>A0ABU4VGR8</accession>
<reference evidence="4 5" key="1">
    <citation type="submission" date="2023-11" db="EMBL/GenBank/DDBJ databases">
        <authorList>
            <person name="Xu M."/>
            <person name="Jiang T."/>
        </authorList>
    </citation>
    <scope>NUCLEOTIDE SEQUENCE [LARGE SCALE GENOMIC DNA]</scope>
    <source>
        <strain evidence="4 5">SD</strain>
    </source>
</reference>